<dbReference type="PANTHER" id="PTHR44329:SF214">
    <property type="entry name" value="PROTEIN KINASE DOMAIN-CONTAINING PROTEIN"/>
    <property type="match status" value="1"/>
</dbReference>
<dbReference type="RefSeq" id="XP_012207515.1">
    <property type="nucleotide sequence ID" value="XM_012352125.1"/>
</dbReference>
<accession>A0A067C4K1</accession>
<dbReference type="Gene3D" id="2.30.42.10">
    <property type="match status" value="1"/>
</dbReference>
<dbReference type="SUPFAM" id="SSF50729">
    <property type="entry name" value="PH domain-like"/>
    <property type="match status" value="1"/>
</dbReference>
<dbReference type="SUPFAM" id="SSF50156">
    <property type="entry name" value="PDZ domain-like"/>
    <property type="match status" value="2"/>
</dbReference>
<dbReference type="Pfam" id="PF00168">
    <property type="entry name" value="C2"/>
    <property type="match status" value="1"/>
</dbReference>
<organism evidence="7 8">
    <name type="scientific">Saprolegnia parasitica (strain CBS 223.65)</name>
    <dbReference type="NCBI Taxonomy" id="695850"/>
    <lineage>
        <taxon>Eukaryota</taxon>
        <taxon>Sar</taxon>
        <taxon>Stramenopiles</taxon>
        <taxon>Oomycota</taxon>
        <taxon>Saprolegniomycetes</taxon>
        <taxon>Saprolegniales</taxon>
        <taxon>Saprolegniaceae</taxon>
        <taxon>Saprolegnia</taxon>
    </lineage>
</organism>
<feature type="repeat" description="ANK" evidence="2">
    <location>
        <begin position="581"/>
        <end position="607"/>
    </location>
</feature>
<dbReference type="CDD" id="cd00136">
    <property type="entry name" value="PDZ_canonical"/>
    <property type="match status" value="1"/>
</dbReference>
<sequence length="933" mass="102319">MAESPRQLVKLELPPGARLGVAITPPTNGVTNRGLKIDKVLNELFFGRISHGDLLVEIGGTPLDGMTFADAVNLIKTKPRPLALTFEIAPAHEKTAASAEDLNLPSYNVVFDDAKMGINLEAGARFGVDGAIVKGVRDFAEESGIASGDILYKVNGTEVLFMSLKQVQNLIKATLPPRSLDFIPNTILEEVQLINLSMSVIEKNARVGRAGVGLARTPLKPEKSITEIIQENRLTVIKEGPLYQLDDKTKIWKACHVVLAVTKLEYFKDARDKTVQGVVNFVDCLCTVRSLPSTSANLMDAHVDYVLELEAGDRKLIMACLFEEEKVEWLEALKVAIDASKTLQRASLVESTQLERSSRMPSILEEGINGTLQSIPEGQEKPLIASTTSNGPTVDIEILSIQTPAKASSQMNLFCEVTLGSETFKTSVVTASLNPQWTKDNKVTFDVPGDDDDIEIRVYDERMYIGPVYMSVVAIPIASLPNKTTMKQTYALIPAARSAKSSITLSLRYNNAKLDQEKTSEPEYEVGPPVMTATSLKTSKTPDIQETLHQLPATEPKDNKLGMLKAVLQRPEGDINKTDELGYTALARAVLAGQDHVVNGLLKRGADAWIPLPMKLTTLAEAVKRGHRSMARVLYDRMYPGPITMASMDGITDLSLMTRQAGSDVDLYRATYRGKTVVLKGPRYPNTRLMNLIHNEVHEMQGCTSPYVQPLLAVIDNGSHEPLITIPDCGALMTLKNARYGVDVPLPVSTVQVALVLAKALADLHRLGKVHRDVKSLNIFLSTEHYIRLGDLGSARTLDDSMSSNVGTKLWIAPEVHRVGRSGSGPGYSTSADIYSFGVVLTELDTREMPYADMADKDVTPQQVRDGKLRPKMSDNCKPWLRALADQCLELNPAKRPTAEAIIDVLTAHLHDDDCTSICWIRSRRLSDTGPRR</sequence>
<dbReference type="InterPro" id="IPR035892">
    <property type="entry name" value="C2_domain_sf"/>
</dbReference>
<dbReference type="Gene3D" id="2.30.29.30">
    <property type="entry name" value="Pleckstrin-homology domain (PH domain)/Phosphotyrosine-binding domain (PTB)"/>
    <property type="match status" value="1"/>
</dbReference>
<feature type="domain" description="Protein kinase" evidence="5">
    <location>
        <begin position="653"/>
        <end position="910"/>
    </location>
</feature>
<dbReference type="PANTHER" id="PTHR44329">
    <property type="entry name" value="SERINE/THREONINE-PROTEIN KINASE TNNI3K-RELATED"/>
    <property type="match status" value="1"/>
</dbReference>
<dbReference type="Gene3D" id="1.25.40.20">
    <property type="entry name" value="Ankyrin repeat-containing domain"/>
    <property type="match status" value="1"/>
</dbReference>
<dbReference type="GO" id="GO:0005524">
    <property type="term" value="F:ATP binding"/>
    <property type="evidence" value="ECO:0007669"/>
    <property type="project" value="InterPro"/>
</dbReference>
<gene>
    <name evidence="7" type="ORF">SPRG_13128</name>
</gene>
<evidence type="ECO:0000256" key="1">
    <source>
        <dbReference type="ARBA" id="ARBA00005843"/>
    </source>
</evidence>
<dbReference type="PROSITE" id="PS50106">
    <property type="entry name" value="PDZ"/>
    <property type="match status" value="1"/>
</dbReference>
<keyword evidence="8" id="KW-1185">Reference proteome</keyword>
<keyword evidence="2" id="KW-0040">ANK repeat</keyword>
<dbReference type="InterPro" id="IPR001849">
    <property type="entry name" value="PH_domain"/>
</dbReference>
<feature type="domain" description="PH" evidence="3">
    <location>
        <begin position="235"/>
        <end position="338"/>
    </location>
</feature>
<dbReference type="InterPro" id="IPR011993">
    <property type="entry name" value="PH-like_dom_sf"/>
</dbReference>
<dbReference type="PROSITE" id="PS50003">
    <property type="entry name" value="PH_DOMAIN"/>
    <property type="match status" value="1"/>
</dbReference>
<evidence type="ECO:0000259" key="6">
    <source>
        <dbReference type="PROSITE" id="PS50106"/>
    </source>
</evidence>
<dbReference type="STRING" id="695850.A0A067C4K1"/>
<dbReference type="SMART" id="SM00228">
    <property type="entry name" value="PDZ"/>
    <property type="match status" value="2"/>
</dbReference>
<dbReference type="SUPFAM" id="SSF48403">
    <property type="entry name" value="Ankyrin repeat"/>
    <property type="match status" value="1"/>
</dbReference>
<dbReference type="SUPFAM" id="SSF49562">
    <property type="entry name" value="C2 domain (Calcium/lipid-binding domain, CaLB)"/>
    <property type="match status" value="1"/>
</dbReference>
<dbReference type="Proteomes" id="UP000030745">
    <property type="component" value="Unassembled WGS sequence"/>
</dbReference>
<dbReference type="SMART" id="SM00239">
    <property type="entry name" value="C2"/>
    <property type="match status" value="1"/>
</dbReference>
<dbReference type="PROSITE" id="PS50088">
    <property type="entry name" value="ANK_REPEAT"/>
    <property type="match status" value="1"/>
</dbReference>
<dbReference type="GO" id="GO:0004674">
    <property type="term" value="F:protein serine/threonine kinase activity"/>
    <property type="evidence" value="ECO:0007669"/>
    <property type="project" value="TreeGrafter"/>
</dbReference>
<dbReference type="InterPro" id="IPR036770">
    <property type="entry name" value="Ankyrin_rpt-contain_sf"/>
</dbReference>
<reference evidence="7 8" key="1">
    <citation type="journal article" date="2013" name="PLoS Genet.">
        <title>Distinctive expansion of potential virulence genes in the genome of the oomycete fish pathogen Saprolegnia parasitica.</title>
        <authorList>
            <person name="Jiang R.H."/>
            <person name="de Bruijn I."/>
            <person name="Haas B.J."/>
            <person name="Belmonte R."/>
            <person name="Lobach L."/>
            <person name="Christie J."/>
            <person name="van den Ackerveken G."/>
            <person name="Bottin A."/>
            <person name="Bulone V."/>
            <person name="Diaz-Moreno S.M."/>
            <person name="Dumas B."/>
            <person name="Fan L."/>
            <person name="Gaulin E."/>
            <person name="Govers F."/>
            <person name="Grenville-Briggs L.J."/>
            <person name="Horner N.R."/>
            <person name="Levin J.Z."/>
            <person name="Mammella M."/>
            <person name="Meijer H.J."/>
            <person name="Morris P."/>
            <person name="Nusbaum C."/>
            <person name="Oome S."/>
            <person name="Phillips A.J."/>
            <person name="van Rooyen D."/>
            <person name="Rzeszutek E."/>
            <person name="Saraiva M."/>
            <person name="Secombes C.J."/>
            <person name="Seidl M.F."/>
            <person name="Snel B."/>
            <person name="Stassen J.H."/>
            <person name="Sykes S."/>
            <person name="Tripathy S."/>
            <person name="van den Berg H."/>
            <person name="Vega-Arreguin J.C."/>
            <person name="Wawra S."/>
            <person name="Young S.K."/>
            <person name="Zeng Q."/>
            <person name="Dieguez-Uribeondo J."/>
            <person name="Russ C."/>
            <person name="Tyler B.M."/>
            <person name="van West P."/>
        </authorList>
    </citation>
    <scope>NUCLEOTIDE SEQUENCE [LARGE SCALE GENOMIC DNA]</scope>
    <source>
        <strain evidence="7 8">CBS 223.65</strain>
    </source>
</reference>
<dbReference type="SMART" id="SM00220">
    <property type="entry name" value="S_TKc"/>
    <property type="match status" value="1"/>
</dbReference>
<dbReference type="PROSITE" id="PS50297">
    <property type="entry name" value="ANK_REP_REGION"/>
    <property type="match status" value="1"/>
</dbReference>
<dbReference type="Pfam" id="PF00069">
    <property type="entry name" value="Pkinase"/>
    <property type="match status" value="1"/>
</dbReference>
<dbReference type="Gene3D" id="1.10.510.10">
    <property type="entry name" value="Transferase(Phosphotransferase) domain 1"/>
    <property type="match status" value="1"/>
</dbReference>
<dbReference type="SUPFAM" id="SSF56112">
    <property type="entry name" value="Protein kinase-like (PK-like)"/>
    <property type="match status" value="1"/>
</dbReference>
<evidence type="ECO:0000313" key="8">
    <source>
        <dbReference type="Proteomes" id="UP000030745"/>
    </source>
</evidence>
<dbReference type="Gene3D" id="2.60.40.150">
    <property type="entry name" value="C2 domain"/>
    <property type="match status" value="1"/>
</dbReference>
<dbReference type="InterPro" id="IPR000719">
    <property type="entry name" value="Prot_kinase_dom"/>
</dbReference>
<protein>
    <submittedName>
        <fullName evidence="7">TKL protein kinase</fullName>
    </submittedName>
</protein>
<dbReference type="EMBL" id="KK583281">
    <property type="protein sequence ID" value="KDO21712.1"/>
    <property type="molecule type" value="Genomic_DNA"/>
</dbReference>
<dbReference type="Pfam" id="PF00169">
    <property type="entry name" value="PH"/>
    <property type="match status" value="1"/>
</dbReference>
<dbReference type="SMART" id="SM00233">
    <property type="entry name" value="PH"/>
    <property type="match status" value="1"/>
</dbReference>
<dbReference type="InterPro" id="IPR002110">
    <property type="entry name" value="Ankyrin_rpt"/>
</dbReference>
<name>A0A067C4K1_SAPPC</name>
<dbReference type="InterPro" id="IPR011009">
    <property type="entry name" value="Kinase-like_dom_sf"/>
</dbReference>
<dbReference type="CDD" id="cd00821">
    <property type="entry name" value="PH"/>
    <property type="match status" value="1"/>
</dbReference>
<comment type="similarity">
    <text evidence="1">Belongs to the protein kinase superfamily. TKL Ser/Thr protein kinase family.</text>
</comment>
<dbReference type="InterPro" id="IPR001478">
    <property type="entry name" value="PDZ"/>
</dbReference>
<feature type="domain" description="C2" evidence="4">
    <location>
        <begin position="376"/>
        <end position="490"/>
    </location>
</feature>
<dbReference type="PROSITE" id="PS50011">
    <property type="entry name" value="PROTEIN_KINASE_DOM"/>
    <property type="match status" value="1"/>
</dbReference>
<dbReference type="PROSITE" id="PS50004">
    <property type="entry name" value="C2"/>
    <property type="match status" value="1"/>
</dbReference>
<dbReference type="InterPro" id="IPR036034">
    <property type="entry name" value="PDZ_sf"/>
</dbReference>
<proteinExistence type="inferred from homology"/>
<dbReference type="KEGG" id="spar:SPRG_13128"/>
<evidence type="ECO:0000256" key="2">
    <source>
        <dbReference type="PROSITE-ProRule" id="PRU00023"/>
    </source>
</evidence>
<evidence type="ECO:0000259" key="3">
    <source>
        <dbReference type="PROSITE" id="PS50003"/>
    </source>
</evidence>
<dbReference type="AlphaFoldDB" id="A0A067C4K1"/>
<keyword evidence="7" id="KW-0418">Kinase</keyword>
<dbReference type="GeneID" id="24135028"/>
<evidence type="ECO:0000259" key="5">
    <source>
        <dbReference type="PROSITE" id="PS50011"/>
    </source>
</evidence>
<feature type="domain" description="PDZ" evidence="6">
    <location>
        <begin position="8"/>
        <end position="90"/>
    </location>
</feature>
<evidence type="ECO:0000259" key="4">
    <source>
        <dbReference type="PROSITE" id="PS50004"/>
    </source>
</evidence>
<evidence type="ECO:0000313" key="7">
    <source>
        <dbReference type="EMBL" id="KDO21712.1"/>
    </source>
</evidence>
<dbReference type="InterPro" id="IPR051681">
    <property type="entry name" value="Ser/Thr_Kinases-Pseudokinases"/>
</dbReference>
<dbReference type="InterPro" id="IPR000008">
    <property type="entry name" value="C2_dom"/>
</dbReference>
<keyword evidence="7" id="KW-0808">Transferase</keyword>
<dbReference type="VEuPathDB" id="FungiDB:SPRG_13128"/>
<dbReference type="OrthoDB" id="73919at2759"/>